<evidence type="ECO:0000256" key="4">
    <source>
        <dbReference type="ARBA" id="ARBA00023157"/>
    </source>
</evidence>
<evidence type="ECO:0000313" key="8">
    <source>
        <dbReference type="Proteomes" id="UP000800041"/>
    </source>
</evidence>
<dbReference type="Pfam" id="PF03443">
    <property type="entry name" value="AA9"/>
    <property type="match status" value="1"/>
</dbReference>
<evidence type="ECO:0000313" key="7">
    <source>
        <dbReference type="EMBL" id="KAF1988333.1"/>
    </source>
</evidence>
<name>A0A6G1H530_9PEZI</name>
<accession>A0A6G1H530</accession>
<dbReference type="GO" id="GO:0005576">
    <property type="term" value="C:extracellular region"/>
    <property type="evidence" value="ECO:0007669"/>
    <property type="project" value="UniProtKB-SubCell"/>
</dbReference>
<evidence type="ECO:0000256" key="2">
    <source>
        <dbReference type="ARBA" id="ARBA00004613"/>
    </source>
</evidence>
<dbReference type="InterPro" id="IPR049892">
    <property type="entry name" value="AA9"/>
</dbReference>
<evidence type="ECO:0000256" key="3">
    <source>
        <dbReference type="ARBA" id="ARBA00022525"/>
    </source>
</evidence>
<comment type="cofactor">
    <cofactor evidence="1">
        <name>Cu(2+)</name>
        <dbReference type="ChEBI" id="CHEBI:29036"/>
    </cofactor>
</comment>
<dbReference type="CDD" id="cd21175">
    <property type="entry name" value="LPMO_AA9"/>
    <property type="match status" value="1"/>
</dbReference>
<evidence type="ECO:0000256" key="5">
    <source>
        <dbReference type="SAM" id="SignalP"/>
    </source>
</evidence>
<keyword evidence="4" id="KW-1015">Disulfide bond</keyword>
<gene>
    <name evidence="7" type="ORF">K402DRAFT_33309</name>
</gene>
<reference evidence="7" key="1">
    <citation type="journal article" date="2020" name="Stud. Mycol.">
        <title>101 Dothideomycetes genomes: a test case for predicting lifestyles and emergence of pathogens.</title>
        <authorList>
            <person name="Haridas S."/>
            <person name="Albert R."/>
            <person name="Binder M."/>
            <person name="Bloem J."/>
            <person name="Labutti K."/>
            <person name="Salamov A."/>
            <person name="Andreopoulos B."/>
            <person name="Baker S."/>
            <person name="Barry K."/>
            <person name="Bills G."/>
            <person name="Bluhm B."/>
            <person name="Cannon C."/>
            <person name="Castanera R."/>
            <person name="Culley D."/>
            <person name="Daum C."/>
            <person name="Ezra D."/>
            <person name="Gonzalez J."/>
            <person name="Henrissat B."/>
            <person name="Kuo A."/>
            <person name="Liang C."/>
            <person name="Lipzen A."/>
            <person name="Lutzoni F."/>
            <person name="Magnuson J."/>
            <person name="Mondo S."/>
            <person name="Nolan M."/>
            <person name="Ohm R."/>
            <person name="Pangilinan J."/>
            <person name="Park H.-J."/>
            <person name="Ramirez L."/>
            <person name="Alfaro M."/>
            <person name="Sun H."/>
            <person name="Tritt A."/>
            <person name="Yoshinaga Y."/>
            <person name="Zwiers L.-H."/>
            <person name="Turgeon B."/>
            <person name="Goodwin S."/>
            <person name="Spatafora J."/>
            <person name="Crous P."/>
            <person name="Grigoriev I."/>
        </authorList>
    </citation>
    <scope>NUCLEOTIDE SEQUENCE</scope>
    <source>
        <strain evidence="7">CBS 113979</strain>
    </source>
</reference>
<evidence type="ECO:0000256" key="1">
    <source>
        <dbReference type="ARBA" id="ARBA00001973"/>
    </source>
</evidence>
<keyword evidence="5" id="KW-0732">Signal</keyword>
<sequence length="262" mass="27850">MLSKSALVALATATTVAAHAHMSGLVADGKYFEGYTPNFQYMNPVPKVPAWSAGGYGQGGIAADNFTKENIICHDQSKPGQAYADVAAGSEVKFEWTPWPEGHKGPVLTYIAPCDGDCITVDKMSLKFVKIAEKGLVKGGEPAAQQWATDELVANNNTDTVTIPENLKAGNYVIRNEIIALHQAGTAGGAQPYPQCANLKVTGSGSAFPSNGISATEFYKPESNGIVYNIAARQMEYPIPGPPMWDQAGAQPAKKLVKRFEA</sequence>
<keyword evidence="7" id="KW-0560">Oxidoreductase</keyword>
<dbReference type="InterPro" id="IPR005103">
    <property type="entry name" value="AA9_LPMO"/>
</dbReference>
<dbReference type="OrthoDB" id="4849160at2759"/>
<dbReference type="PANTHER" id="PTHR33353:SF34">
    <property type="entry name" value="ENDO-BETA-1,4-GLUCANASE D"/>
    <property type="match status" value="1"/>
</dbReference>
<dbReference type="Gene3D" id="2.70.50.70">
    <property type="match status" value="1"/>
</dbReference>
<organism evidence="7 8">
    <name type="scientific">Aulographum hederae CBS 113979</name>
    <dbReference type="NCBI Taxonomy" id="1176131"/>
    <lineage>
        <taxon>Eukaryota</taxon>
        <taxon>Fungi</taxon>
        <taxon>Dikarya</taxon>
        <taxon>Ascomycota</taxon>
        <taxon>Pezizomycotina</taxon>
        <taxon>Dothideomycetes</taxon>
        <taxon>Pleosporomycetidae</taxon>
        <taxon>Aulographales</taxon>
        <taxon>Aulographaceae</taxon>
    </lineage>
</organism>
<dbReference type="PANTHER" id="PTHR33353">
    <property type="entry name" value="PUTATIVE (AFU_ORTHOLOGUE AFUA_1G12560)-RELATED"/>
    <property type="match status" value="1"/>
</dbReference>
<dbReference type="Proteomes" id="UP000800041">
    <property type="component" value="Unassembled WGS sequence"/>
</dbReference>
<keyword evidence="3" id="KW-0964">Secreted</keyword>
<dbReference type="AlphaFoldDB" id="A0A6G1H530"/>
<proteinExistence type="predicted"/>
<keyword evidence="7" id="KW-0503">Monooxygenase</keyword>
<dbReference type="GO" id="GO:0004497">
    <property type="term" value="F:monooxygenase activity"/>
    <property type="evidence" value="ECO:0007669"/>
    <property type="project" value="UniProtKB-KW"/>
</dbReference>
<feature type="signal peptide" evidence="5">
    <location>
        <begin position="1"/>
        <end position="18"/>
    </location>
</feature>
<evidence type="ECO:0000259" key="6">
    <source>
        <dbReference type="Pfam" id="PF03443"/>
    </source>
</evidence>
<feature type="domain" description="Auxiliary Activity family 9 catalytic" evidence="6">
    <location>
        <begin position="19"/>
        <end position="232"/>
    </location>
</feature>
<keyword evidence="8" id="KW-1185">Reference proteome</keyword>
<protein>
    <submittedName>
        <fullName evidence="7">Lytic polysaccharide monooxygenase</fullName>
    </submittedName>
</protein>
<feature type="chain" id="PRO_5026273977" evidence="5">
    <location>
        <begin position="19"/>
        <end position="262"/>
    </location>
</feature>
<comment type="subcellular location">
    <subcellularLocation>
        <location evidence="2">Secreted</location>
    </subcellularLocation>
</comment>
<dbReference type="EMBL" id="ML977149">
    <property type="protein sequence ID" value="KAF1988333.1"/>
    <property type="molecule type" value="Genomic_DNA"/>
</dbReference>